<organism evidence="1">
    <name type="scientific">Fagus sylvatica</name>
    <name type="common">Beechnut</name>
    <dbReference type="NCBI Taxonomy" id="28930"/>
    <lineage>
        <taxon>Eukaryota</taxon>
        <taxon>Viridiplantae</taxon>
        <taxon>Streptophyta</taxon>
        <taxon>Embryophyta</taxon>
        <taxon>Tracheophyta</taxon>
        <taxon>Spermatophyta</taxon>
        <taxon>Magnoliopsida</taxon>
        <taxon>eudicotyledons</taxon>
        <taxon>Gunneridae</taxon>
        <taxon>Pentapetalae</taxon>
        <taxon>rosids</taxon>
        <taxon>fabids</taxon>
        <taxon>Fagales</taxon>
        <taxon>Fagaceae</taxon>
        <taxon>Fagus</taxon>
    </lineage>
</organism>
<reference evidence="1" key="1">
    <citation type="submission" date="2018-02" db="EMBL/GenBank/DDBJ databases">
        <authorList>
            <person name="Cohen D.B."/>
            <person name="Kent A.D."/>
        </authorList>
    </citation>
    <scope>NUCLEOTIDE SEQUENCE</scope>
</reference>
<proteinExistence type="predicted"/>
<protein>
    <submittedName>
        <fullName evidence="1">Uncharacterized protein</fullName>
    </submittedName>
</protein>
<accession>A0A2N9FEI2</accession>
<dbReference type="AlphaFoldDB" id="A0A2N9FEI2"/>
<name>A0A2N9FEI2_FAGSY</name>
<dbReference type="EMBL" id="OIVN01000769">
    <property type="protein sequence ID" value="SPC85259.1"/>
    <property type="molecule type" value="Genomic_DNA"/>
</dbReference>
<gene>
    <name evidence="1" type="ORF">FSB_LOCUS13141</name>
</gene>
<sequence length="340" mass="37497">MITQQLNRVQVETHYSRDDPKQQQEDCLLEDSLPLSYLMASEVCFIFCSIARTLQSTILASLDATADQTDFDDEVAVDDAYDITVDFKDEVEYAQSESLEDNDFTKIALEVPDLNLAHVTCVMRTVVEQILLMMSLHVADVAAYVIEADASVVADAIVVEVTVDAADDMKFRLGNDVFDLVEVVITDATSEIIANSIDIAADLDNEIAIAIFTSKEISVVDDFDMEDMVEVHDSCIDVLVGGYEHGNEIDATDYIVITPKTENASRKMRLNASNNIGMMENEDIDVTKAIELAVGVMAEANIADLFSLALWQINLSPCSIYVIEISMSDRKGDDIAFVVT</sequence>
<evidence type="ECO:0000313" key="1">
    <source>
        <dbReference type="EMBL" id="SPC85259.1"/>
    </source>
</evidence>